<keyword evidence="1" id="KW-0175">Coiled coil</keyword>
<dbReference type="Proteomes" id="UP000309061">
    <property type="component" value="Chromosome"/>
</dbReference>
<dbReference type="AlphaFoldDB" id="A0A6B8KAD4"/>
<sequence>MHGFAARLEFGRAYLRLSSKDSLFAASAKIPASLRNRPKREKRMNHSSENLARFDIDERRSSDPVAIDASIEAAAVPNDPRVARKTAVLVLGMHRSGTSSIAGAVAKLGAKAPNNLLPNAADNERGFFESQSIADLNDEILASAGTRWDDWRRFNPRWRLSPVAGGFEDKAIAVLEEEFGSAPLIVMKDPRFCRMMTPFWSSVMDKAEYDLRVIIPVRSPLEVARSLWLRNGFPISKGLLLWLRHMVDAHAASRAYPTAYVGWSEFLSDWPLTLKRVGEKLGIEWPRLSDISAADIDAFLSPGLRHNSASLDELISHPDVNEWVLNAYEALLTLAEDSSSIVARAALDEIAVKFDMAERIFGRTLVDFEDSQARERHSADIARAERDNAMNEWRRRDEEIARLAQEISVRDQHIAALTQDRDNWVAEAGAQRGRGDHLQAERDNALRDQGRLQDEIGRRDQEIARLHHEIAGRNHEIGVRDQHIAALTQDRDNWVAEAGAQRQRADQLQNEEIPRRDHDIEIRNQHIAALSDERTSATAEVAALRQEVERLTAGNDAAQPT</sequence>
<organism evidence="2 3">
    <name type="scientific">Methylocystis heyeri</name>
    <dbReference type="NCBI Taxonomy" id="391905"/>
    <lineage>
        <taxon>Bacteria</taxon>
        <taxon>Pseudomonadati</taxon>
        <taxon>Pseudomonadota</taxon>
        <taxon>Alphaproteobacteria</taxon>
        <taxon>Hyphomicrobiales</taxon>
        <taxon>Methylocystaceae</taxon>
        <taxon>Methylocystis</taxon>
    </lineage>
</organism>
<accession>A0A6B8KAD4</accession>
<dbReference type="OrthoDB" id="9816424at2"/>
<keyword evidence="3" id="KW-1185">Reference proteome</keyword>
<evidence type="ECO:0000256" key="1">
    <source>
        <dbReference type="SAM" id="Coils"/>
    </source>
</evidence>
<evidence type="ECO:0000313" key="3">
    <source>
        <dbReference type="Proteomes" id="UP000309061"/>
    </source>
</evidence>
<dbReference type="KEGG" id="mhey:H2LOC_002785"/>
<name>A0A6B8KAD4_9HYPH</name>
<dbReference type="SUPFAM" id="SSF52540">
    <property type="entry name" value="P-loop containing nucleoside triphosphate hydrolases"/>
    <property type="match status" value="1"/>
</dbReference>
<feature type="coiled-coil region" evidence="1">
    <location>
        <begin position="491"/>
        <end position="554"/>
    </location>
</feature>
<reference evidence="2 3" key="1">
    <citation type="submission" date="2019-11" db="EMBL/GenBank/DDBJ databases">
        <title>The genome sequence of Methylocystis heyeri.</title>
        <authorList>
            <person name="Oshkin I.Y."/>
            <person name="Miroshnikov K."/>
            <person name="Dedysh S.N."/>
        </authorList>
    </citation>
    <scope>NUCLEOTIDE SEQUENCE [LARGE SCALE GENOMIC DNA]</scope>
    <source>
        <strain evidence="2 3">H2</strain>
    </source>
</reference>
<proteinExistence type="predicted"/>
<dbReference type="InterPro" id="IPR027417">
    <property type="entry name" value="P-loop_NTPase"/>
</dbReference>
<dbReference type="Gene3D" id="3.40.50.300">
    <property type="entry name" value="P-loop containing nucleotide triphosphate hydrolases"/>
    <property type="match status" value="1"/>
</dbReference>
<gene>
    <name evidence="2" type="ORF">H2LOC_002785</name>
</gene>
<evidence type="ECO:0008006" key="4">
    <source>
        <dbReference type="Google" id="ProtNLM"/>
    </source>
</evidence>
<dbReference type="EMBL" id="CP046052">
    <property type="protein sequence ID" value="QGM44697.1"/>
    <property type="molecule type" value="Genomic_DNA"/>
</dbReference>
<evidence type="ECO:0000313" key="2">
    <source>
        <dbReference type="EMBL" id="QGM44697.1"/>
    </source>
</evidence>
<protein>
    <recommendedName>
        <fullName evidence="4">Sulfotransferase family protein</fullName>
    </recommendedName>
</protein>
<dbReference type="RefSeq" id="WP_154331553.1">
    <property type="nucleotide sequence ID" value="NZ_CP046052.1"/>
</dbReference>